<dbReference type="Proteomes" id="UP000000270">
    <property type="component" value="Chromosome"/>
</dbReference>
<reference evidence="1 2" key="6">
    <citation type="journal article" date="2011" name="Appl. Environ. Microbiol.">
        <title>Involvement of the azorhizobial chromosome partition gene (parA) in the onset of bacteroid differentiation during Sesbania rostrata stem nodule development.</title>
        <authorList>
            <person name="Liu CT."/>
            <person name="Lee KB."/>
            <person name="Wang YS."/>
            <person name="Peng MH."/>
            <person name="Lee KT."/>
            <person name="Suzuki S."/>
            <person name="Suzuki T."/>
            <person name="Oyaizu H."/>
        </authorList>
    </citation>
    <scope>NUCLEOTIDE SEQUENCE [LARGE SCALE GENOMIC DNA]</scope>
    <source>
        <strain evidence="2">ATCC 43989 / DSM 5975 / JCM 20966 / LMG 6465 / NBRC 14845 / NCIMB 13405 / ORS 571</strain>
    </source>
</reference>
<keyword evidence="2" id="KW-1185">Reference proteome</keyword>
<reference evidence="1 2" key="5">
    <citation type="journal article" date="2010" name="Appl. Environ. Microbiol.">
        <title>phrR-like gene praR of Azorhizobium caulinodans ORS571 is essential for symbiosis with Sesbania rostrata and is involved in expression of reb genes.</title>
        <authorList>
            <person name="Akiba N."/>
            <person name="Aono T."/>
            <person name="Toyazaki H."/>
            <person name="Sato S."/>
            <person name="Oyaizu H."/>
        </authorList>
    </citation>
    <scope>NUCLEOTIDE SEQUENCE [LARGE SCALE GENOMIC DNA]</scope>
    <source>
        <strain evidence="2">ATCC 43989 / DSM 5975 / JCM 20966 / LMG 6465 / NBRC 14845 / NCIMB 13405 / ORS 571</strain>
    </source>
</reference>
<evidence type="ECO:0000313" key="2">
    <source>
        <dbReference type="Proteomes" id="UP000000270"/>
    </source>
</evidence>
<dbReference type="eggNOG" id="ENOG502Z84S">
    <property type="taxonomic scope" value="Bacteria"/>
</dbReference>
<dbReference type="KEGG" id="azc:AZC_3063"/>
<sequence>MPKLIITNGDSAVERLRAGGVKGHHLPWRDMLHDGPVPDSPSLAEVADARAGFLAEALGLDFGSVRADFAERDAQLEIHIAFNEVQLWFEHDLYDQLQLIQLLHFFAREPERLGLKLVQAQDYLGTLEADDIRTLSHCALPVTTLQLEAGHAAWEAFTAPTPRALAGLAGRDHPVLPHLGAALQRALEELPAPRSGLSLTEERILRQLADGPKKVHQVFAAVQAMDEARFLADMPFFLRLDGLAFAHEPLIEGLPFRASDCRPFVPSEDAPAPEEMTYRAFARATIKLTPAGISALRGRFDHASTNAVDRWLGGTHLQPGAMWRYDRARQVLVEPN</sequence>
<evidence type="ECO:0008006" key="3">
    <source>
        <dbReference type="Google" id="ProtNLM"/>
    </source>
</evidence>
<reference evidence="1 2" key="4">
    <citation type="journal article" date="2009" name="Appl. Environ. Microbiol.">
        <title>Comparative genome-wide transcriptional profiling of Azorhizobium caulinodans ORS571 grown under free-living and symbiotic conditions.</title>
        <authorList>
            <person name="Tsukada S."/>
            <person name="Aono T."/>
            <person name="Akiba N."/>
            <person name="Lee KB."/>
            <person name="Liu CT."/>
            <person name="Toyazaki H."/>
            <person name="Oyaizu H."/>
        </authorList>
    </citation>
    <scope>NUCLEOTIDE SEQUENCE [LARGE SCALE GENOMIC DNA]</scope>
    <source>
        <strain evidence="2">ATCC 43989 / DSM 5975 / JCM 20966 / LMG 6465 / NBRC 14845 / NCIMB 13405 / ORS 571</strain>
    </source>
</reference>
<dbReference type="EMBL" id="AP009384">
    <property type="protein sequence ID" value="BAF89061.1"/>
    <property type="molecule type" value="Genomic_DNA"/>
</dbReference>
<dbReference type="STRING" id="438753.AZC_3063"/>
<gene>
    <name evidence="1" type="ordered locus">AZC_3063</name>
</gene>
<accession>A8IBF7</accession>
<evidence type="ECO:0000313" key="1">
    <source>
        <dbReference type="EMBL" id="BAF89061.1"/>
    </source>
</evidence>
<dbReference type="AlphaFoldDB" id="A8IBF7"/>
<reference evidence="1 2" key="3">
    <citation type="journal article" date="2008" name="BMC Genomics">
        <title>The genome of the versatile nitrogen fixer Azorhizobium caulinodans ORS571.</title>
        <authorList>
            <person name="Lee KB."/>
            <person name="Backer P.D."/>
            <person name="Aono T."/>
            <person name="Liu CT."/>
            <person name="Suzuki S."/>
            <person name="Suzuki T."/>
            <person name="Kaneko T."/>
            <person name="Yamada M."/>
            <person name="Tabata S."/>
            <person name="Kupfer D.M."/>
            <person name="Najar F.Z."/>
            <person name="Wiley G.B."/>
            <person name="Roe B."/>
            <person name="Binnewies T.T."/>
            <person name="Ussery D.W."/>
            <person name="D'Haeze W."/>
            <person name="Herder J.D."/>
            <person name="Gevers D."/>
            <person name="Vereecke D."/>
            <person name="Holsters M."/>
            <person name="Oyaizu H."/>
        </authorList>
    </citation>
    <scope>NUCLEOTIDE SEQUENCE [LARGE SCALE GENOMIC DNA]</scope>
    <source>
        <strain evidence="2">ATCC 43989 / DSM 5975 / JCM 20966 / LMG 6465 / NBRC 14845 / NCIMB 13405 / ORS 571</strain>
    </source>
</reference>
<organism evidence="1 2">
    <name type="scientific">Azorhizobium caulinodans (strain ATCC 43989 / DSM 5975 / JCM 20966 / LMG 6465 / NBRC 14845 / NCIMB 13405 / ORS 571)</name>
    <dbReference type="NCBI Taxonomy" id="438753"/>
    <lineage>
        <taxon>Bacteria</taxon>
        <taxon>Pseudomonadati</taxon>
        <taxon>Pseudomonadota</taxon>
        <taxon>Alphaproteobacteria</taxon>
        <taxon>Hyphomicrobiales</taxon>
        <taxon>Xanthobacteraceae</taxon>
        <taxon>Azorhizobium</taxon>
    </lineage>
</organism>
<dbReference type="RefSeq" id="WP_012171587.1">
    <property type="nucleotide sequence ID" value="NC_009937.1"/>
</dbReference>
<name>A8IBF7_AZOC5</name>
<reference evidence="2" key="2">
    <citation type="submission" date="2007-04" db="EMBL/GenBank/DDBJ databases">
        <title>Complete genome sequence of the nitrogen-fixing bacterium Azorhizobium caulinodans ORS571.</title>
        <authorList>
            <person name="Lee K.B."/>
            <person name="Backer P.D."/>
            <person name="Aono T."/>
            <person name="Liu C.T."/>
            <person name="Suzuki S."/>
            <person name="Suzuki T."/>
            <person name="Kaneko T."/>
            <person name="Yamada M."/>
            <person name="Tabata S."/>
            <person name="Kupfer D.M."/>
            <person name="Najar F.Z."/>
            <person name="Wiley G.B."/>
            <person name="Roe B."/>
            <person name="Binnewies T."/>
            <person name="Ussery D."/>
            <person name="Vereecke D."/>
            <person name="Gevers D."/>
            <person name="Holsters M."/>
            <person name="Oyaizu H."/>
        </authorList>
    </citation>
    <scope>NUCLEOTIDE SEQUENCE [LARGE SCALE GENOMIC DNA]</scope>
    <source>
        <strain evidence="2">ATCC 43989 / DSM 5975 / JCM 20966 / LMG 6465 / NBRC 14845 / NCIMB 13405 / ORS 571</strain>
    </source>
</reference>
<proteinExistence type="predicted"/>
<reference evidence="1 2" key="1">
    <citation type="journal article" date="2007" name="Appl. Environ. Microbiol.">
        <title>Rhizobial factors required for stem nodule maturation and maintenance in Sesbania rostrata-Azorhizobium caulinodans ORS571 symbiosis.</title>
        <authorList>
            <person name="Suzuki S."/>
            <person name="Aono T."/>
            <person name="Lee KB."/>
            <person name="Suzuki T."/>
            <person name="Liu CT."/>
            <person name="Miwa H."/>
            <person name="Wakao S."/>
            <person name="Iki T."/>
            <person name="Oyaizu H."/>
        </authorList>
    </citation>
    <scope>NUCLEOTIDE SEQUENCE [LARGE SCALE GENOMIC DNA]</scope>
    <source>
        <strain evidence="2">ATCC 43989 / DSM 5975 / JCM 20966 / LMG 6465 / NBRC 14845 / NCIMB 13405 / ORS 571</strain>
    </source>
</reference>
<protein>
    <recommendedName>
        <fullName evidence="3">DUF1835 domain-containing protein</fullName>
    </recommendedName>
</protein>
<dbReference type="HOGENOM" id="CLU_057511_0_0_5"/>